<organism evidence="1 2">
    <name type="scientific">Pseudomonas syringae pv. coriandricola</name>
    <dbReference type="NCBI Taxonomy" id="264453"/>
    <lineage>
        <taxon>Bacteria</taxon>
        <taxon>Pseudomonadati</taxon>
        <taxon>Pseudomonadota</taxon>
        <taxon>Gammaproteobacteria</taxon>
        <taxon>Pseudomonadales</taxon>
        <taxon>Pseudomonadaceae</taxon>
        <taxon>Pseudomonas</taxon>
    </lineage>
</organism>
<gene>
    <name evidence="1" type="ORF">ALP36_01998</name>
</gene>
<dbReference type="SUPFAM" id="SSF52540">
    <property type="entry name" value="P-loop containing nucleoside triphosphate hydrolases"/>
    <property type="match status" value="1"/>
</dbReference>
<sequence>MLAMTDEYSHVHKDSHPHFNLATIDRVVACSNDFWLKHPEGEKLIGRLNLMVKMRNKTVAPSVLITAPGGAGKSSTVNEMKIRNATAENKMIFVTMHQSPNGYSLKDLILTAMGLDIAKRTRQTTNITPEMKYLIKSQNICAIVIDEVHDALTLPPVQQAINLSLLKNLSGSEYGLSVIAFGVPTAARVLRKDPQLARRFGVQTLKRWDTSNETRSFIASYINRLPLKLPTNLKDDSLHIKIIEKGQGLTDSIVKILQCAAMAAILDKSECITHFHLDNIHSIMEEFCIGFRDVTESDEEDN</sequence>
<dbReference type="AlphaFoldDB" id="A0A3M4UEJ4"/>
<dbReference type="Gene3D" id="3.40.50.300">
    <property type="entry name" value="P-loop containing nucleotide triphosphate hydrolases"/>
    <property type="match status" value="1"/>
</dbReference>
<protein>
    <submittedName>
        <fullName evidence="1">Uncharacterized protein</fullName>
    </submittedName>
</protein>
<dbReference type="InterPro" id="IPR008868">
    <property type="entry name" value="TniB"/>
</dbReference>
<proteinExistence type="predicted"/>
<comment type="caution">
    <text evidence="1">The sequence shown here is derived from an EMBL/GenBank/DDBJ whole genome shotgun (WGS) entry which is preliminary data.</text>
</comment>
<accession>A0A3M4UEJ4</accession>
<dbReference type="RefSeq" id="WP_259640756.1">
    <property type="nucleotide sequence ID" value="NZ_RBRV01000017.1"/>
</dbReference>
<name>A0A3M4UEJ4_9PSED</name>
<dbReference type="EMBL" id="RBTT01000186">
    <property type="protein sequence ID" value="RMU08269.1"/>
    <property type="molecule type" value="Genomic_DNA"/>
</dbReference>
<evidence type="ECO:0000313" key="2">
    <source>
        <dbReference type="Proteomes" id="UP000274212"/>
    </source>
</evidence>
<evidence type="ECO:0000313" key="1">
    <source>
        <dbReference type="EMBL" id="RMU08269.1"/>
    </source>
</evidence>
<reference evidence="1 2" key="1">
    <citation type="submission" date="2018-08" db="EMBL/GenBank/DDBJ databases">
        <title>Recombination of ecologically and evolutionarily significant loci maintains genetic cohesion in the Pseudomonas syringae species complex.</title>
        <authorList>
            <person name="Dillon M."/>
            <person name="Thakur S."/>
            <person name="Almeida R.N.D."/>
            <person name="Weir B.S."/>
            <person name="Guttman D.S."/>
        </authorList>
    </citation>
    <scope>NUCLEOTIDE SEQUENCE [LARGE SCALE GENOMIC DNA]</scope>
    <source>
        <strain evidence="1 2">ICMP 9829</strain>
    </source>
</reference>
<dbReference type="Pfam" id="PF05621">
    <property type="entry name" value="TniB"/>
    <property type="match status" value="1"/>
</dbReference>
<dbReference type="InterPro" id="IPR027417">
    <property type="entry name" value="P-loop_NTPase"/>
</dbReference>
<dbReference type="Proteomes" id="UP000274212">
    <property type="component" value="Unassembled WGS sequence"/>
</dbReference>